<organism evidence="4 5">
    <name type="scientific">Deinococcus hohokamensis</name>
    <dbReference type="NCBI Taxonomy" id="309883"/>
    <lineage>
        <taxon>Bacteria</taxon>
        <taxon>Thermotogati</taxon>
        <taxon>Deinococcota</taxon>
        <taxon>Deinococci</taxon>
        <taxon>Deinococcales</taxon>
        <taxon>Deinococcaceae</taxon>
        <taxon>Deinococcus</taxon>
    </lineage>
</organism>
<comment type="caution">
    <text evidence="4">The sequence shown here is derived from an EMBL/GenBank/DDBJ whole genome shotgun (WGS) entry which is preliminary data.</text>
</comment>
<dbReference type="InterPro" id="IPR012902">
    <property type="entry name" value="N_methyl_site"/>
</dbReference>
<dbReference type="EMBL" id="JBHSEI010000015">
    <property type="protein sequence ID" value="MFC4640134.1"/>
    <property type="molecule type" value="Genomic_DNA"/>
</dbReference>
<keyword evidence="3" id="KW-0472">Membrane</keyword>
<keyword evidence="2" id="KW-0998">Cell outer membrane</keyword>
<dbReference type="NCBIfam" id="TIGR02532">
    <property type="entry name" value="IV_pilin_GFxxxE"/>
    <property type="match status" value="1"/>
</dbReference>
<proteinExistence type="predicted"/>
<dbReference type="Pfam" id="PF07963">
    <property type="entry name" value="N_methyl"/>
    <property type="match status" value="1"/>
</dbReference>
<gene>
    <name evidence="4" type="ORF">ACFO0D_17535</name>
</gene>
<dbReference type="RefSeq" id="WP_380063120.1">
    <property type="nucleotide sequence ID" value="NZ_JBHSEI010000015.1"/>
</dbReference>
<dbReference type="Proteomes" id="UP001595952">
    <property type="component" value="Unassembled WGS sequence"/>
</dbReference>
<keyword evidence="3" id="KW-1133">Transmembrane helix</keyword>
<evidence type="ECO:0000313" key="4">
    <source>
        <dbReference type="EMBL" id="MFC4640134.1"/>
    </source>
</evidence>
<evidence type="ECO:0000256" key="2">
    <source>
        <dbReference type="ARBA" id="ARBA00023237"/>
    </source>
</evidence>
<evidence type="ECO:0000256" key="1">
    <source>
        <dbReference type="ARBA" id="ARBA00004442"/>
    </source>
</evidence>
<protein>
    <submittedName>
        <fullName evidence="4">Type II secretion system protein J</fullName>
    </submittedName>
</protein>
<keyword evidence="3" id="KW-0812">Transmembrane</keyword>
<sequence length="290" mass="30840">MQKPTRFTDHRRAGFTLIELLVGMTILLVILGLVFNATMQALGMQSSTEENVSLEAGLRRTTQILSQDLRNAAYGMLTSTPYPSTSTSISVARLTDTAVHAVLGPSTGFSSAMATDILSPATFSWPVNTPFLLINPAAGQKNATILRLTTAVNATGLASLTHVLQANTLCWSNDNLVQRVNLLGYSYNAAQKILYRQVQSAAGAETLPLAFGVSNFTLSYLDPSGTAYPSLVSVPATSTVARIGITLSMEGSVRGRTVTRTLTSSVEIPKIFTLTDTPVKYVAVGSTLTC</sequence>
<feature type="transmembrane region" description="Helical" evidence="3">
    <location>
        <begin position="12"/>
        <end position="35"/>
    </location>
</feature>
<dbReference type="PROSITE" id="PS00409">
    <property type="entry name" value="PROKAR_NTER_METHYL"/>
    <property type="match status" value="1"/>
</dbReference>
<reference evidence="5" key="1">
    <citation type="journal article" date="2019" name="Int. J. Syst. Evol. Microbiol.">
        <title>The Global Catalogue of Microorganisms (GCM) 10K type strain sequencing project: providing services to taxonomists for standard genome sequencing and annotation.</title>
        <authorList>
            <consortium name="The Broad Institute Genomics Platform"/>
            <consortium name="The Broad Institute Genome Sequencing Center for Infectious Disease"/>
            <person name="Wu L."/>
            <person name="Ma J."/>
        </authorList>
    </citation>
    <scope>NUCLEOTIDE SEQUENCE [LARGE SCALE GENOMIC DNA]</scope>
    <source>
        <strain evidence="5">CCUG 55995</strain>
    </source>
</reference>
<evidence type="ECO:0000256" key="3">
    <source>
        <dbReference type="SAM" id="Phobius"/>
    </source>
</evidence>
<name>A0ABV9IDA1_9DEIO</name>
<keyword evidence="5" id="KW-1185">Reference proteome</keyword>
<evidence type="ECO:0000313" key="5">
    <source>
        <dbReference type="Proteomes" id="UP001595952"/>
    </source>
</evidence>
<accession>A0ABV9IDA1</accession>
<comment type="subcellular location">
    <subcellularLocation>
        <location evidence="1">Cell outer membrane</location>
    </subcellularLocation>
</comment>